<dbReference type="RefSeq" id="XP_062721026.1">
    <property type="nucleotide sequence ID" value="XM_062862456.1"/>
</dbReference>
<name>A0AAJ0GSD5_9PEZI</name>
<gene>
    <name evidence="1" type="ORF">B0T15DRAFT_192104</name>
</gene>
<protein>
    <recommendedName>
        <fullName evidence="3">DUF899 domain-containing protein</fullName>
    </recommendedName>
</protein>
<accession>A0AAJ0GSD5</accession>
<dbReference type="EMBL" id="JAUDZG010000004">
    <property type="protein sequence ID" value="KAK3305246.1"/>
    <property type="molecule type" value="Genomic_DNA"/>
</dbReference>
<evidence type="ECO:0008006" key="3">
    <source>
        <dbReference type="Google" id="ProtNLM"/>
    </source>
</evidence>
<sequence length="101" mass="11330">MVLVDKQYQFGGPGGSMLSLPDLFGGKDRLIIYHFMFEPDADSGCRGCAFVGEHIPDLSYLRSRNTGLAVVSRTPFAKLDTWKKKLGWTFPWYSSEGSDFN</sequence>
<dbReference type="GeneID" id="87881285"/>
<dbReference type="Proteomes" id="UP001273166">
    <property type="component" value="Unassembled WGS sequence"/>
</dbReference>
<evidence type="ECO:0000313" key="2">
    <source>
        <dbReference type="Proteomes" id="UP001273166"/>
    </source>
</evidence>
<dbReference type="AlphaFoldDB" id="A0AAJ0GSD5"/>
<keyword evidence="2" id="KW-1185">Reference proteome</keyword>
<reference evidence="1" key="2">
    <citation type="submission" date="2023-06" db="EMBL/GenBank/DDBJ databases">
        <authorList>
            <consortium name="Lawrence Berkeley National Laboratory"/>
            <person name="Mondo S.J."/>
            <person name="Hensen N."/>
            <person name="Bonometti L."/>
            <person name="Westerberg I."/>
            <person name="Brannstrom I.O."/>
            <person name="Guillou S."/>
            <person name="Cros-Aarteil S."/>
            <person name="Calhoun S."/>
            <person name="Haridas S."/>
            <person name="Kuo A."/>
            <person name="Pangilinan J."/>
            <person name="Riley R."/>
            <person name="Labutti K."/>
            <person name="Andreopoulos B."/>
            <person name="Lipzen A."/>
            <person name="Chen C."/>
            <person name="Yanf M."/>
            <person name="Daum C."/>
            <person name="Ng V."/>
            <person name="Clum A."/>
            <person name="Steindorff A."/>
            <person name="Ohm R."/>
            <person name="Martin F."/>
            <person name="Silar P."/>
            <person name="Natvig D."/>
            <person name="Lalanne C."/>
            <person name="Gautier V."/>
            <person name="Ament-Velasquez S.L."/>
            <person name="Kruys A."/>
            <person name="Hutchinson M.I."/>
            <person name="Powell A.J."/>
            <person name="Barry K."/>
            <person name="Miller A.N."/>
            <person name="Grigoriev I.V."/>
            <person name="Debuchy R."/>
            <person name="Gladieux P."/>
            <person name="Thoren M.H."/>
            <person name="Johannesson H."/>
        </authorList>
    </citation>
    <scope>NUCLEOTIDE SEQUENCE</scope>
    <source>
        <strain evidence="1">CBS 333.67</strain>
    </source>
</reference>
<dbReference type="InterPro" id="IPR010296">
    <property type="entry name" value="DUF899_thioredox"/>
</dbReference>
<organism evidence="1 2">
    <name type="scientific">Chaetomium strumarium</name>
    <dbReference type="NCBI Taxonomy" id="1170767"/>
    <lineage>
        <taxon>Eukaryota</taxon>
        <taxon>Fungi</taxon>
        <taxon>Dikarya</taxon>
        <taxon>Ascomycota</taxon>
        <taxon>Pezizomycotina</taxon>
        <taxon>Sordariomycetes</taxon>
        <taxon>Sordariomycetidae</taxon>
        <taxon>Sordariales</taxon>
        <taxon>Chaetomiaceae</taxon>
        <taxon>Chaetomium</taxon>
    </lineage>
</organism>
<dbReference type="Pfam" id="PF05988">
    <property type="entry name" value="DUF899"/>
    <property type="match status" value="1"/>
</dbReference>
<reference evidence="1" key="1">
    <citation type="journal article" date="2023" name="Mol. Phylogenet. Evol.">
        <title>Genome-scale phylogeny and comparative genomics of the fungal order Sordariales.</title>
        <authorList>
            <person name="Hensen N."/>
            <person name="Bonometti L."/>
            <person name="Westerberg I."/>
            <person name="Brannstrom I.O."/>
            <person name="Guillou S."/>
            <person name="Cros-Aarteil S."/>
            <person name="Calhoun S."/>
            <person name="Haridas S."/>
            <person name="Kuo A."/>
            <person name="Mondo S."/>
            <person name="Pangilinan J."/>
            <person name="Riley R."/>
            <person name="LaButti K."/>
            <person name="Andreopoulos B."/>
            <person name="Lipzen A."/>
            <person name="Chen C."/>
            <person name="Yan M."/>
            <person name="Daum C."/>
            <person name="Ng V."/>
            <person name="Clum A."/>
            <person name="Steindorff A."/>
            <person name="Ohm R.A."/>
            <person name="Martin F."/>
            <person name="Silar P."/>
            <person name="Natvig D.O."/>
            <person name="Lalanne C."/>
            <person name="Gautier V."/>
            <person name="Ament-Velasquez S.L."/>
            <person name="Kruys A."/>
            <person name="Hutchinson M.I."/>
            <person name="Powell A.J."/>
            <person name="Barry K."/>
            <person name="Miller A.N."/>
            <person name="Grigoriev I.V."/>
            <person name="Debuchy R."/>
            <person name="Gladieux P."/>
            <person name="Hiltunen Thoren M."/>
            <person name="Johannesson H."/>
        </authorList>
    </citation>
    <scope>NUCLEOTIDE SEQUENCE</scope>
    <source>
        <strain evidence="1">CBS 333.67</strain>
    </source>
</reference>
<proteinExistence type="predicted"/>
<comment type="caution">
    <text evidence="1">The sequence shown here is derived from an EMBL/GenBank/DDBJ whole genome shotgun (WGS) entry which is preliminary data.</text>
</comment>
<evidence type="ECO:0000313" key="1">
    <source>
        <dbReference type="EMBL" id="KAK3305246.1"/>
    </source>
</evidence>